<evidence type="ECO:0000256" key="1">
    <source>
        <dbReference type="SAM" id="MobiDB-lite"/>
    </source>
</evidence>
<dbReference type="AlphaFoldDB" id="F8PFZ0"/>
<protein>
    <submittedName>
        <fullName evidence="2">Uncharacterized protein</fullName>
    </submittedName>
</protein>
<evidence type="ECO:0000313" key="3">
    <source>
        <dbReference type="Proteomes" id="UP000008063"/>
    </source>
</evidence>
<feature type="region of interest" description="Disordered" evidence="1">
    <location>
        <begin position="108"/>
        <end position="133"/>
    </location>
</feature>
<reference evidence="3" key="1">
    <citation type="journal article" date="2011" name="Science">
        <title>The plant cell wall-decomposing machinery underlies the functional diversity of forest fungi.</title>
        <authorList>
            <person name="Eastwood D.C."/>
            <person name="Floudas D."/>
            <person name="Binder M."/>
            <person name="Majcherczyk A."/>
            <person name="Schneider P."/>
            <person name="Aerts A."/>
            <person name="Asiegbu F.O."/>
            <person name="Baker S.E."/>
            <person name="Barry K."/>
            <person name="Bendiksby M."/>
            <person name="Blumentritt M."/>
            <person name="Coutinho P.M."/>
            <person name="Cullen D."/>
            <person name="de Vries R.P."/>
            <person name="Gathman A."/>
            <person name="Goodell B."/>
            <person name="Henrissat B."/>
            <person name="Ihrmark K."/>
            <person name="Kauserud H."/>
            <person name="Kohler A."/>
            <person name="LaButti K."/>
            <person name="Lapidus A."/>
            <person name="Lavin J.L."/>
            <person name="Lee Y.-H."/>
            <person name="Lindquist E."/>
            <person name="Lilly W."/>
            <person name="Lucas S."/>
            <person name="Morin E."/>
            <person name="Murat C."/>
            <person name="Oguiza J.A."/>
            <person name="Park J."/>
            <person name="Pisabarro A.G."/>
            <person name="Riley R."/>
            <person name="Rosling A."/>
            <person name="Salamov A."/>
            <person name="Schmidt O."/>
            <person name="Schmutz J."/>
            <person name="Skrede I."/>
            <person name="Stenlid J."/>
            <person name="Wiebenga A."/>
            <person name="Xie X."/>
            <person name="Kuees U."/>
            <person name="Hibbett D.S."/>
            <person name="Hoffmeister D."/>
            <person name="Hoegberg N."/>
            <person name="Martin F."/>
            <person name="Grigoriev I.V."/>
            <person name="Watkinson S.C."/>
        </authorList>
    </citation>
    <scope>NUCLEOTIDE SEQUENCE [LARGE SCALE GENOMIC DNA]</scope>
    <source>
        <strain evidence="3">strain S7.3</strain>
    </source>
</reference>
<dbReference type="EMBL" id="GL945474">
    <property type="protein sequence ID" value="EGO04802.1"/>
    <property type="molecule type" value="Genomic_DNA"/>
</dbReference>
<organism evidence="3">
    <name type="scientific">Serpula lacrymans var. lacrymans (strain S7.3)</name>
    <name type="common">Dry rot fungus</name>
    <dbReference type="NCBI Taxonomy" id="936435"/>
    <lineage>
        <taxon>Eukaryota</taxon>
        <taxon>Fungi</taxon>
        <taxon>Dikarya</taxon>
        <taxon>Basidiomycota</taxon>
        <taxon>Agaricomycotina</taxon>
        <taxon>Agaricomycetes</taxon>
        <taxon>Agaricomycetidae</taxon>
        <taxon>Boletales</taxon>
        <taxon>Coniophorineae</taxon>
        <taxon>Serpulaceae</taxon>
        <taxon>Serpula</taxon>
    </lineage>
</organism>
<proteinExistence type="predicted"/>
<dbReference type="InParanoid" id="F8PFZ0"/>
<dbReference type="HOGENOM" id="CLU_1787978_0_0_1"/>
<evidence type="ECO:0000313" key="2">
    <source>
        <dbReference type="EMBL" id="EGO04802.1"/>
    </source>
</evidence>
<keyword evidence="3" id="KW-1185">Reference proteome</keyword>
<gene>
    <name evidence="2" type="ORF">SERLA73DRAFT_149169</name>
</gene>
<sequence length="145" mass="16668">MDKKLQELQDSIIDPLKLTLTKLVMGKQQEDSLRSLLDLLRHLCISVFYPQTEVMSPTSSNMSSSQESLRINVPKLDDKGMNWSSYKLRLKSIIEAKRLVIFLKGKAKPPKPFRLNSNEQPIEKDGSLADEDDVEDLEEKIDFFQ</sequence>
<dbReference type="Proteomes" id="UP000008063">
    <property type="component" value="Unassembled WGS sequence"/>
</dbReference>
<name>F8PFZ0_SERL3</name>
<accession>F8PFZ0</accession>